<dbReference type="GO" id="GO:0006817">
    <property type="term" value="P:phosphate ion transport"/>
    <property type="evidence" value="ECO:0007669"/>
    <property type="project" value="UniProtKB-KW"/>
</dbReference>
<dbReference type="PROSITE" id="PS50928">
    <property type="entry name" value="ABC_TM1"/>
    <property type="match status" value="1"/>
</dbReference>
<feature type="transmembrane region" description="Helical" evidence="9">
    <location>
        <begin position="267"/>
        <end position="290"/>
    </location>
</feature>
<evidence type="ECO:0000256" key="4">
    <source>
        <dbReference type="ARBA" id="ARBA00022475"/>
    </source>
</evidence>
<evidence type="ECO:0000256" key="8">
    <source>
        <dbReference type="ARBA" id="ARBA00023136"/>
    </source>
</evidence>
<dbReference type="PANTHER" id="PTHR30425:SF1">
    <property type="entry name" value="PHOSPHATE TRANSPORT SYSTEM PERMEASE PROTEIN PSTC"/>
    <property type="match status" value="1"/>
</dbReference>
<feature type="transmembrane region" description="Helical" evidence="9">
    <location>
        <begin position="64"/>
        <end position="95"/>
    </location>
</feature>
<keyword evidence="5 10" id="KW-0592">Phosphate transport</keyword>
<dbReference type="SUPFAM" id="SSF161098">
    <property type="entry name" value="MetI-like"/>
    <property type="match status" value="1"/>
</dbReference>
<dbReference type="EMBL" id="QUAH01000001">
    <property type="protein sequence ID" value="RFT16885.1"/>
    <property type="molecule type" value="Genomic_DNA"/>
</dbReference>
<dbReference type="PANTHER" id="PTHR30425">
    <property type="entry name" value="PHOSPHATE TRANSPORT SYSTEM PERMEASE PROTEIN PST"/>
    <property type="match status" value="1"/>
</dbReference>
<feature type="transmembrane region" description="Helical" evidence="9">
    <location>
        <begin position="151"/>
        <end position="171"/>
    </location>
</feature>
<feature type="transmembrane region" description="Helical" evidence="9">
    <location>
        <begin position="115"/>
        <end position="139"/>
    </location>
</feature>
<dbReference type="CDD" id="cd06261">
    <property type="entry name" value="TM_PBP2"/>
    <property type="match status" value="1"/>
</dbReference>
<organism evidence="12 13">
    <name type="scientific">Candidatus Saccharicenans subterraneus</name>
    <dbReference type="NCBI Taxonomy" id="2508984"/>
    <lineage>
        <taxon>Bacteria</taxon>
        <taxon>Candidatus Aminicenantota</taxon>
        <taxon>Candidatus Aminicenantia</taxon>
        <taxon>Candidatus Aminicenantales</taxon>
        <taxon>Candidatus Saccharicenantaceae</taxon>
        <taxon>Candidatus Saccharicenans</taxon>
    </lineage>
</organism>
<gene>
    <name evidence="12" type="ORF">OP8BY_0827</name>
</gene>
<dbReference type="GO" id="GO:0005315">
    <property type="term" value="F:phosphate transmembrane transporter activity"/>
    <property type="evidence" value="ECO:0007669"/>
    <property type="project" value="InterPro"/>
</dbReference>
<evidence type="ECO:0000256" key="6">
    <source>
        <dbReference type="ARBA" id="ARBA00022692"/>
    </source>
</evidence>
<dbReference type="NCBIfam" id="TIGR02138">
    <property type="entry name" value="phosphate_pstC"/>
    <property type="match status" value="1"/>
</dbReference>
<evidence type="ECO:0000313" key="12">
    <source>
        <dbReference type="EMBL" id="RFT16885.1"/>
    </source>
</evidence>
<dbReference type="Gene3D" id="1.10.3720.10">
    <property type="entry name" value="MetI-like"/>
    <property type="match status" value="1"/>
</dbReference>
<comment type="similarity">
    <text evidence="2 10">Belongs to the binding-protein-dependent transport system permease family. CysTW subfamily.</text>
</comment>
<comment type="caution">
    <text evidence="12">The sequence shown here is derived from an EMBL/GenBank/DDBJ whole genome shotgun (WGS) entry which is preliminary data.</text>
</comment>
<feature type="domain" description="ABC transmembrane type-1" evidence="11">
    <location>
        <begin position="70"/>
        <end position="286"/>
    </location>
</feature>
<reference evidence="12 13" key="1">
    <citation type="submission" date="2018-08" db="EMBL/GenBank/DDBJ databases">
        <title>Genome analysis of the thermophilic bacterium of the candidate phylum Aminicenantes from deep subsurface aquifer revealed its physiology and ecological role.</title>
        <authorList>
            <person name="Kadnikov V.V."/>
            <person name="Mardanov A.V."/>
            <person name="Beletsky A.V."/>
            <person name="Karnachuk O.V."/>
            <person name="Ravin N.V."/>
        </authorList>
    </citation>
    <scope>NUCLEOTIDE SEQUENCE [LARGE SCALE GENOMIC DNA]</scope>
    <source>
        <strain evidence="12">BY38</strain>
    </source>
</reference>
<keyword evidence="7 9" id="KW-1133">Transmembrane helix</keyword>
<feature type="transmembrane region" description="Helical" evidence="9">
    <location>
        <begin position="20"/>
        <end position="43"/>
    </location>
</feature>
<keyword evidence="4 10" id="KW-1003">Cell membrane</keyword>
<dbReference type="Proteomes" id="UP000257323">
    <property type="component" value="Unassembled WGS sequence"/>
</dbReference>
<keyword evidence="8 9" id="KW-0472">Membrane</keyword>
<evidence type="ECO:0000256" key="10">
    <source>
        <dbReference type="RuleBase" id="RU363054"/>
    </source>
</evidence>
<keyword evidence="3 9" id="KW-0813">Transport</keyword>
<comment type="function">
    <text evidence="10">Part of the binding-protein-dependent transport system for phosphate; probably responsible for the translocation of the substrate across the membrane.</text>
</comment>
<dbReference type="InterPro" id="IPR051124">
    <property type="entry name" value="Phosphate_Transport_Permease"/>
</dbReference>
<evidence type="ECO:0000256" key="9">
    <source>
        <dbReference type="RuleBase" id="RU363032"/>
    </source>
</evidence>
<accession>A0A3E2BQ73</accession>
<evidence type="ECO:0000256" key="5">
    <source>
        <dbReference type="ARBA" id="ARBA00022592"/>
    </source>
</evidence>
<proteinExistence type="inferred from homology"/>
<dbReference type="AlphaFoldDB" id="A0A3E2BQ73"/>
<dbReference type="InterPro" id="IPR011864">
    <property type="entry name" value="Phosphate_PstC"/>
</dbReference>
<dbReference type="InterPro" id="IPR035906">
    <property type="entry name" value="MetI-like_sf"/>
</dbReference>
<comment type="caution">
    <text evidence="10">Lacks conserved residue(s) required for the propagation of feature annotation.</text>
</comment>
<evidence type="ECO:0000259" key="11">
    <source>
        <dbReference type="PROSITE" id="PS50928"/>
    </source>
</evidence>
<evidence type="ECO:0000313" key="13">
    <source>
        <dbReference type="Proteomes" id="UP000257323"/>
    </source>
</evidence>
<comment type="subcellular location">
    <subcellularLocation>
        <location evidence="1 9">Cell membrane</location>
        <topology evidence="1 9">Multi-pass membrane protein</topology>
    </subcellularLocation>
</comment>
<dbReference type="Pfam" id="PF00528">
    <property type="entry name" value="BPD_transp_1"/>
    <property type="match status" value="1"/>
</dbReference>
<keyword evidence="6 9" id="KW-0812">Transmembrane</keyword>
<evidence type="ECO:0000256" key="2">
    <source>
        <dbReference type="ARBA" id="ARBA00007069"/>
    </source>
</evidence>
<evidence type="ECO:0000256" key="3">
    <source>
        <dbReference type="ARBA" id="ARBA00022448"/>
    </source>
</evidence>
<dbReference type="InterPro" id="IPR000515">
    <property type="entry name" value="MetI-like"/>
</dbReference>
<evidence type="ECO:0000256" key="7">
    <source>
        <dbReference type="ARBA" id="ARBA00022989"/>
    </source>
</evidence>
<evidence type="ECO:0000256" key="1">
    <source>
        <dbReference type="ARBA" id="ARBA00004651"/>
    </source>
</evidence>
<dbReference type="GO" id="GO:0005886">
    <property type="term" value="C:plasma membrane"/>
    <property type="evidence" value="ECO:0007669"/>
    <property type="project" value="UniProtKB-SubCell"/>
</dbReference>
<protein>
    <recommendedName>
        <fullName evidence="10">Phosphate transport system permease protein</fullName>
    </recommendedName>
</protein>
<sequence length="298" mass="32218">MAIYRLSRKDRGPELATAPFAFFPIALTAVIFLALLIKSWPLLSLKSLSSLIFSTTWLPSRGHFGLWPFVLGTLWVTITAFLLAVPVSILTSLYLSEYAPARVRRVFQPVLDLLAGLPSVIYGMWGVLVVVPLVGKYLAPVFGHQSSGYSILAASLVLALMILPTIISVSVEVLNSVPLALKEAALSLGATRFEVIRYVVMKKSFPGILAACGLGLSRAFGETIAVLMVVGNVPVIPRSLFSPAYPLPALLANNYGEMMSIPGYESALNLAALLLLVIVVGFSLLARWYLVRISRRSG</sequence>
<name>A0A3E2BQ73_9BACT</name>